<feature type="transmembrane region" description="Helical" evidence="1">
    <location>
        <begin position="24"/>
        <end position="42"/>
    </location>
</feature>
<evidence type="ECO:0000313" key="2">
    <source>
        <dbReference type="EMBL" id="VIO65765.1"/>
    </source>
</evidence>
<dbReference type="EMBL" id="CAADFC020000004">
    <property type="protein sequence ID" value="VIO65765.1"/>
    <property type="molecule type" value="Genomic_DNA"/>
</dbReference>
<dbReference type="RefSeq" id="WP_172627906.1">
    <property type="nucleotide sequence ID" value="NZ_CAADFC020000004.1"/>
</dbReference>
<feature type="transmembrane region" description="Helical" evidence="1">
    <location>
        <begin position="375"/>
        <end position="397"/>
    </location>
</feature>
<keyword evidence="3" id="KW-1185">Reference proteome</keyword>
<protein>
    <recommendedName>
        <fullName evidence="4">O-antigen ligase domain-containing protein</fullName>
    </recommendedName>
</protein>
<dbReference type="Proteomes" id="UP000328092">
    <property type="component" value="Unassembled WGS sequence"/>
</dbReference>
<gene>
    <name evidence="2" type="ORF">CI1B_08720</name>
</gene>
<comment type="caution">
    <text evidence="2">The sequence shown here is derived from an EMBL/GenBank/DDBJ whole genome shotgun (WGS) entry which is preliminary data.</text>
</comment>
<evidence type="ECO:0000313" key="3">
    <source>
        <dbReference type="Proteomes" id="UP000328092"/>
    </source>
</evidence>
<feature type="transmembrane region" description="Helical" evidence="1">
    <location>
        <begin position="124"/>
        <end position="147"/>
    </location>
</feature>
<feature type="transmembrane region" description="Helical" evidence="1">
    <location>
        <begin position="343"/>
        <end position="363"/>
    </location>
</feature>
<organism evidence="2 3">
    <name type="scientific">Bradyrhizobium ivorense</name>
    <dbReference type="NCBI Taxonomy" id="2511166"/>
    <lineage>
        <taxon>Bacteria</taxon>
        <taxon>Pseudomonadati</taxon>
        <taxon>Pseudomonadota</taxon>
        <taxon>Alphaproteobacteria</taxon>
        <taxon>Hyphomicrobiales</taxon>
        <taxon>Nitrobacteraceae</taxon>
        <taxon>Bradyrhizobium</taxon>
    </lineage>
</organism>
<keyword evidence="1" id="KW-1133">Transmembrane helix</keyword>
<feature type="transmembrane region" description="Helical" evidence="1">
    <location>
        <begin position="54"/>
        <end position="82"/>
    </location>
</feature>
<keyword evidence="1" id="KW-0812">Transmembrane</keyword>
<reference evidence="2" key="1">
    <citation type="submission" date="2019-02" db="EMBL/GenBank/DDBJ databases">
        <authorList>
            <person name="Pothier F.J."/>
        </authorList>
    </citation>
    <scope>NUCLEOTIDE SEQUENCE</scope>
    <source>
        <strain evidence="2">CI-1B</strain>
    </source>
</reference>
<evidence type="ECO:0000256" key="1">
    <source>
        <dbReference type="SAM" id="Phobius"/>
    </source>
</evidence>
<feature type="transmembrane region" description="Helical" evidence="1">
    <location>
        <begin position="215"/>
        <end position="241"/>
    </location>
</feature>
<accession>A0A508SSH1</accession>
<feature type="transmembrane region" description="Helical" evidence="1">
    <location>
        <begin position="94"/>
        <end position="112"/>
    </location>
</feature>
<dbReference type="AlphaFoldDB" id="A0A508SSH1"/>
<sequence>MAPLGGAAQLAPSGTELSKSGRRAVWMSLISVLFLSQIAYNINTFPASTDLICYAAVTAYLLVSGFASIGFLSLALFIAALVMACFGTATATSSTSWTSLMLLFVLYAPFAIRLKGEPEGAHEYVLSAYVSAATCIACVAIVQIVLVNATKSSLLTNIYFTLPEAIRGAGHYTFVREGGGIIKPNGFFLRESADLSLVVALALLIEFGSRARLRIMGILAAGLLCSLSGTGLLAITAGFLLPRSLLRIPLFVVYLTALVLALYLLYSLGIPGLDLWFDRLSEFQTPNTSAYARFVAPMEMIGHSLDNGPLATWFGNGAGSYLRDVQLYHMNYEVNDPTWAKLIYEYGVLGFVLIFAILAQRLYSSRLRIEICNFLMFSWISVGVVLKPSFALVVWLLTLVGQSASRPTTQRARPRAG</sequence>
<evidence type="ECO:0008006" key="4">
    <source>
        <dbReference type="Google" id="ProtNLM"/>
    </source>
</evidence>
<keyword evidence="1" id="KW-0472">Membrane</keyword>
<name>A0A508SSH1_9BRAD</name>
<feature type="transmembrane region" description="Helical" evidence="1">
    <location>
        <begin position="248"/>
        <end position="266"/>
    </location>
</feature>
<proteinExistence type="predicted"/>